<dbReference type="GO" id="GO:0000139">
    <property type="term" value="C:Golgi membrane"/>
    <property type="evidence" value="ECO:0007669"/>
    <property type="project" value="UniProtKB-SubCell"/>
</dbReference>
<evidence type="ECO:0000256" key="1">
    <source>
        <dbReference type="ARBA" id="ARBA00010516"/>
    </source>
</evidence>
<dbReference type="FunFam" id="3.30.450.60:FF:000003">
    <property type="entry name" value="Coatomer subunit delta"/>
    <property type="match status" value="1"/>
</dbReference>
<proteinExistence type="inferred from homology"/>
<dbReference type="Proteomes" id="UP000240830">
    <property type="component" value="Unassembled WGS sequence"/>
</dbReference>
<keyword evidence="6" id="KW-0333">Golgi apparatus</keyword>
<dbReference type="SUPFAM" id="SSF64356">
    <property type="entry name" value="SNARE-like"/>
    <property type="match status" value="1"/>
</dbReference>
<dbReference type="OrthoDB" id="10266042at2759"/>
<comment type="subunit">
    <text evidence="2 6">Oligomeric complex that consists of at least the alpha, beta, beta', gamma, delta, epsilon and zeta subunits.</text>
</comment>
<reference evidence="9 10" key="1">
    <citation type="submission" date="2016-10" db="EMBL/GenBank/DDBJ databases">
        <title>The genome of Paramicrosporidium saccamoebae is the missing link in understanding Cryptomycota and Microsporidia evolution.</title>
        <authorList>
            <person name="Quandt C.A."/>
            <person name="Beaudet D."/>
            <person name="Corsaro D."/>
            <person name="Michel R."/>
            <person name="Corradi N."/>
            <person name="James T."/>
        </authorList>
    </citation>
    <scope>NUCLEOTIDE SEQUENCE [LARGE SCALE GENOMIC DNA]</scope>
    <source>
        <strain evidence="9 10">KSL3</strain>
    </source>
</reference>
<evidence type="ECO:0000256" key="2">
    <source>
        <dbReference type="ARBA" id="ARBA00011775"/>
    </source>
</evidence>
<keyword evidence="6" id="KW-0472">Membrane</keyword>
<dbReference type="PANTHER" id="PTHR10121">
    <property type="entry name" value="COATOMER SUBUNIT DELTA"/>
    <property type="match status" value="1"/>
</dbReference>
<feature type="region of interest" description="Disordered" evidence="8">
    <location>
        <begin position="171"/>
        <end position="238"/>
    </location>
</feature>
<comment type="caution">
    <text evidence="9">The sequence shown here is derived from an EMBL/GenBank/DDBJ whole genome shotgun (WGS) entry which is preliminary data.</text>
</comment>
<dbReference type="GO" id="GO:0015031">
    <property type="term" value="P:protein transport"/>
    <property type="evidence" value="ECO:0007669"/>
    <property type="project" value="UniProtKB-KW"/>
</dbReference>
<dbReference type="CDD" id="cd14830">
    <property type="entry name" value="Delta_COP_N"/>
    <property type="match status" value="1"/>
</dbReference>
<keyword evidence="6" id="KW-0968">Cytoplasmic vesicle</keyword>
<dbReference type="InterPro" id="IPR011012">
    <property type="entry name" value="Longin-like_dom_sf"/>
</dbReference>
<dbReference type="GO" id="GO:0030126">
    <property type="term" value="C:COPI vesicle coat"/>
    <property type="evidence" value="ECO:0007669"/>
    <property type="project" value="UniProtKB-UniRule"/>
</dbReference>
<comment type="subcellular location">
    <subcellularLocation>
        <location evidence="6 7">Cytoplasm</location>
    </subcellularLocation>
    <subcellularLocation>
        <location evidence="6 7">Cytoplasmic vesicle</location>
        <location evidence="6 7">COPI-coated vesicle membrane</location>
        <topology evidence="6 7">Peripheral membrane protein</topology>
        <orientation evidence="6 7">Cytoplasmic side</orientation>
    </subcellularLocation>
    <subcellularLocation>
        <location evidence="6 7">Golgi apparatus membrane</location>
        <topology evidence="6 7">Peripheral membrane protein</topology>
        <orientation evidence="6 7">Cytoplasmic side</orientation>
    </subcellularLocation>
</comment>
<feature type="compositionally biased region" description="Polar residues" evidence="8">
    <location>
        <begin position="194"/>
        <end position="223"/>
    </location>
</feature>
<keyword evidence="4 6" id="KW-0963">Cytoplasm</keyword>
<dbReference type="InterPro" id="IPR027059">
    <property type="entry name" value="Coatomer_dsu"/>
</dbReference>
<dbReference type="PANTHER" id="PTHR10121:SF0">
    <property type="entry name" value="COATOMER SUBUNIT DELTA"/>
    <property type="match status" value="1"/>
</dbReference>
<keyword evidence="5 6" id="KW-0653">Protein transport</keyword>
<evidence type="ECO:0000256" key="5">
    <source>
        <dbReference type="ARBA" id="ARBA00022927"/>
    </source>
</evidence>
<dbReference type="GO" id="GO:0006890">
    <property type="term" value="P:retrograde vesicle-mediated transport, Golgi to endoplasmic reticulum"/>
    <property type="evidence" value="ECO:0007669"/>
    <property type="project" value="UniProtKB-UniRule"/>
</dbReference>
<gene>
    <name evidence="9" type="ORF">PSACC_03261</name>
</gene>
<keyword evidence="6" id="KW-0931">ER-Golgi transport</keyword>
<dbReference type="GO" id="GO:0051645">
    <property type="term" value="P:Golgi localization"/>
    <property type="evidence" value="ECO:0007669"/>
    <property type="project" value="TreeGrafter"/>
</dbReference>
<dbReference type="EMBL" id="MTSL01000201">
    <property type="protein sequence ID" value="PJF16929.1"/>
    <property type="molecule type" value="Genomic_DNA"/>
</dbReference>
<evidence type="ECO:0000256" key="3">
    <source>
        <dbReference type="ARBA" id="ARBA00022448"/>
    </source>
</evidence>
<name>A0A2H9TGU7_9FUNG</name>
<sequence length="238" mass="26339">MVLLAAALCTRSGAIVVSRQFLGVSRQHIESLLTQFPRLLQAGQQHTFVETDKVRFIYQPLEAHYLVLITSKASNILQDMDTLRMLTRVVAEYGGSADDSMSLQDNSLEILLAFDEVVSLGYRENVSMSQLHTILAMESQEEIVQEIIAKNKMQEAKEAAKRKIKQIEMDKKETARRNSAGKGIAYPGAYSPVSPRNDTMSFNTPPLAPQQPSQGPSIQTTTRAGKGMKLGKKTALIE</sequence>
<comment type="function">
    <text evidence="6">The coatomer is a cytosolic protein complex that binds to dilysine motifs and reversibly associates with Golgi non-clathrin-coated vesicles, which further mediate biosynthetic protein transport from the ER, via the Golgi up to the trans Golgi network. Coatomer complex is required for budding from Golgi membranes, and is essential for the retrograde Golgi-to-ER transport of dilysine-tagged proteins.</text>
</comment>
<organism evidence="9 10">
    <name type="scientific">Paramicrosporidium saccamoebae</name>
    <dbReference type="NCBI Taxonomy" id="1246581"/>
    <lineage>
        <taxon>Eukaryota</taxon>
        <taxon>Fungi</taxon>
        <taxon>Fungi incertae sedis</taxon>
        <taxon>Cryptomycota</taxon>
        <taxon>Cryptomycota incertae sedis</taxon>
        <taxon>Paramicrosporidium</taxon>
    </lineage>
</organism>
<evidence type="ECO:0000313" key="10">
    <source>
        <dbReference type="Proteomes" id="UP000240830"/>
    </source>
</evidence>
<keyword evidence="3 6" id="KW-0813">Transport</keyword>
<accession>A0A2H9TGU7</accession>
<dbReference type="STRING" id="1246581.A0A2H9TGU7"/>
<keyword evidence="10" id="KW-1185">Reference proteome</keyword>
<evidence type="ECO:0000256" key="7">
    <source>
        <dbReference type="RuleBase" id="RU366052"/>
    </source>
</evidence>
<evidence type="ECO:0000313" key="9">
    <source>
        <dbReference type="EMBL" id="PJF16929.1"/>
    </source>
</evidence>
<dbReference type="AlphaFoldDB" id="A0A2H9TGU7"/>
<comment type="similarity">
    <text evidence="1 6">Belongs to the adaptor complexes medium subunit family. Delta-COP subfamily.</text>
</comment>
<protein>
    <recommendedName>
        <fullName evidence="6">Coatomer subunit delta</fullName>
    </recommendedName>
</protein>
<evidence type="ECO:0000256" key="8">
    <source>
        <dbReference type="SAM" id="MobiDB-lite"/>
    </source>
</evidence>
<evidence type="ECO:0000256" key="6">
    <source>
        <dbReference type="RuleBase" id="RU364018"/>
    </source>
</evidence>
<dbReference type="GO" id="GO:0006888">
    <property type="term" value="P:endoplasmic reticulum to Golgi vesicle-mediated transport"/>
    <property type="evidence" value="ECO:0007669"/>
    <property type="project" value="TreeGrafter"/>
</dbReference>
<evidence type="ECO:0000256" key="4">
    <source>
        <dbReference type="ARBA" id="ARBA00022490"/>
    </source>
</evidence>
<dbReference type="Gene3D" id="3.30.450.60">
    <property type="match status" value="1"/>
</dbReference>